<dbReference type="SUPFAM" id="SSF53383">
    <property type="entry name" value="PLP-dependent transferases"/>
    <property type="match status" value="1"/>
</dbReference>
<gene>
    <name evidence="1" type="ORF">DB30_00166</name>
</gene>
<evidence type="ECO:0000313" key="1">
    <source>
        <dbReference type="EMBL" id="KIG19657.1"/>
    </source>
</evidence>
<dbReference type="InterPro" id="IPR015424">
    <property type="entry name" value="PyrdxlP-dep_Trfase"/>
</dbReference>
<accession>A0A0C2DJ08</accession>
<dbReference type="Proteomes" id="UP000031599">
    <property type="component" value="Unassembled WGS sequence"/>
</dbReference>
<name>A0A0C2DJ08_9BACT</name>
<comment type="caution">
    <text evidence="1">The sequence shown here is derived from an EMBL/GenBank/DDBJ whole genome shotgun (WGS) entry which is preliminary data.</text>
</comment>
<evidence type="ECO:0008006" key="3">
    <source>
        <dbReference type="Google" id="ProtNLM"/>
    </source>
</evidence>
<proteinExistence type="predicted"/>
<dbReference type="InterPro" id="IPR015422">
    <property type="entry name" value="PyrdxlP-dep_Trfase_small"/>
</dbReference>
<organism evidence="1 2">
    <name type="scientific">Enhygromyxa salina</name>
    <dbReference type="NCBI Taxonomy" id="215803"/>
    <lineage>
        <taxon>Bacteria</taxon>
        <taxon>Pseudomonadati</taxon>
        <taxon>Myxococcota</taxon>
        <taxon>Polyangia</taxon>
        <taxon>Nannocystales</taxon>
        <taxon>Nannocystaceae</taxon>
        <taxon>Enhygromyxa</taxon>
    </lineage>
</organism>
<evidence type="ECO:0000313" key="2">
    <source>
        <dbReference type="Proteomes" id="UP000031599"/>
    </source>
</evidence>
<dbReference type="Gene3D" id="3.90.1150.10">
    <property type="entry name" value="Aspartate Aminotransferase, domain 1"/>
    <property type="match status" value="1"/>
</dbReference>
<dbReference type="EMBL" id="JMCC02000001">
    <property type="protein sequence ID" value="KIG19657.1"/>
    <property type="molecule type" value="Genomic_DNA"/>
</dbReference>
<dbReference type="AlphaFoldDB" id="A0A0C2DJ08"/>
<sequence length="343" mass="37322">MDDARWEHGSDFHWPGLDIAGTDDDASRWLAGLEAIRYAAGRGALRALLDHGGWPRVWLPSYVCAELVAAVGDRVRFYADDPSQAQGRIPADAQSGHAIVRINYFGLRRPNSAATLRERGLTVIDDHTHDPCGPWARDSDADYCLASLRKSLPLPDGAVLWSPVGGRLPSKPEACEAAAAKLPAMLLKSLYLAGHPVSKPRFRALAIAAEDRLAELAGVGMSAVSAELLECLPIAQLRARRRENFQAFASHLAAEEVGLLQPADPSLTPFACVLLFPSAVARELARRRLIAARIYPAVLWPLDELPDHRAMFPEACEVADRVLALHCDARYSAADMQRVAAGY</sequence>
<protein>
    <recommendedName>
        <fullName evidence="3">DegT/DnrJ/EryC1/StrS aminotransferase family protein</fullName>
    </recommendedName>
</protein>
<reference evidence="1 2" key="1">
    <citation type="submission" date="2014-12" db="EMBL/GenBank/DDBJ databases">
        <title>Genome assembly of Enhygromyxa salina DSM 15201.</title>
        <authorList>
            <person name="Sharma G."/>
            <person name="Subramanian S."/>
        </authorList>
    </citation>
    <scope>NUCLEOTIDE SEQUENCE [LARGE SCALE GENOMIC DNA]</scope>
    <source>
        <strain evidence="1 2">DSM 15201</strain>
    </source>
</reference>